<proteinExistence type="inferred from homology"/>
<evidence type="ECO:0000313" key="7">
    <source>
        <dbReference type="Proteomes" id="UP000654922"/>
    </source>
</evidence>
<organism evidence="6 7">
    <name type="scientific">Aspergillus felis</name>
    <dbReference type="NCBI Taxonomy" id="1287682"/>
    <lineage>
        <taxon>Eukaryota</taxon>
        <taxon>Fungi</taxon>
        <taxon>Dikarya</taxon>
        <taxon>Ascomycota</taxon>
        <taxon>Pezizomycotina</taxon>
        <taxon>Eurotiomycetes</taxon>
        <taxon>Eurotiomycetidae</taxon>
        <taxon>Eurotiales</taxon>
        <taxon>Aspergillaceae</taxon>
        <taxon>Aspergillus</taxon>
        <taxon>Aspergillus subgen. Fumigati</taxon>
    </lineage>
</organism>
<dbReference type="InterPro" id="IPR023631">
    <property type="entry name" value="Amidase_dom"/>
</dbReference>
<feature type="domain" description="Amidase" evidence="5">
    <location>
        <begin position="80"/>
        <end position="523"/>
    </location>
</feature>
<dbReference type="GO" id="GO:0016787">
    <property type="term" value="F:hydrolase activity"/>
    <property type="evidence" value="ECO:0007669"/>
    <property type="project" value="UniProtKB-KW"/>
</dbReference>
<feature type="binding site" evidence="4">
    <location>
        <position position="212"/>
    </location>
    <ligand>
        <name>substrate</name>
    </ligand>
</feature>
<accession>A0A8H6PNY2</accession>
<comment type="similarity">
    <text evidence="1">Belongs to the amidase family.</text>
</comment>
<comment type="caution">
    <text evidence="6">The sequence shown here is derived from an EMBL/GenBank/DDBJ whole genome shotgun (WGS) entry which is preliminary data.</text>
</comment>
<dbReference type="AlphaFoldDB" id="A0A8H6PNY2"/>
<protein>
    <recommendedName>
        <fullName evidence="5">Amidase domain-containing protein</fullName>
    </recommendedName>
</protein>
<reference evidence="6" key="1">
    <citation type="submission" date="2020-06" db="EMBL/GenBank/DDBJ databases">
        <title>Draft genome sequences of strains closely related to Aspergillus parafelis and Aspergillus hiratsukae.</title>
        <authorList>
            <person name="Dos Santos R.A.C."/>
            <person name="Rivero-Menendez O."/>
            <person name="Steenwyk J.L."/>
            <person name="Mead M.E."/>
            <person name="Goldman G.H."/>
            <person name="Alastruey-Izquierdo A."/>
            <person name="Rokas A."/>
        </authorList>
    </citation>
    <scope>NUCLEOTIDE SEQUENCE</scope>
    <source>
        <strain evidence="6">CNM-CM5623</strain>
    </source>
</reference>
<evidence type="ECO:0000256" key="1">
    <source>
        <dbReference type="ARBA" id="ARBA00009199"/>
    </source>
</evidence>
<dbReference type="PANTHER" id="PTHR46072">
    <property type="entry name" value="AMIDASE-RELATED-RELATED"/>
    <property type="match status" value="1"/>
</dbReference>
<dbReference type="InterPro" id="IPR036928">
    <property type="entry name" value="AS_sf"/>
</dbReference>
<evidence type="ECO:0000313" key="6">
    <source>
        <dbReference type="EMBL" id="KAF7158153.1"/>
    </source>
</evidence>
<feature type="binding site" evidence="4">
    <location>
        <begin position="233"/>
        <end position="236"/>
    </location>
    <ligand>
        <name>substrate</name>
    </ligand>
</feature>
<dbReference type="Gene3D" id="3.90.1300.10">
    <property type="entry name" value="Amidase signature (AS) domain"/>
    <property type="match status" value="1"/>
</dbReference>
<dbReference type="OrthoDB" id="6428749at2759"/>
<feature type="binding site" evidence="4">
    <location>
        <position position="186"/>
    </location>
    <ligand>
        <name>substrate</name>
    </ligand>
</feature>
<evidence type="ECO:0000256" key="2">
    <source>
        <dbReference type="ARBA" id="ARBA00022801"/>
    </source>
</evidence>
<feature type="active site" description="Charge relay system" evidence="3">
    <location>
        <position position="136"/>
    </location>
</feature>
<feature type="active site" description="Acyl-ester intermediate" evidence="3">
    <location>
        <position position="236"/>
    </location>
</feature>
<dbReference type="PIRSF" id="PIRSF001221">
    <property type="entry name" value="Amidase_fungi"/>
    <property type="match status" value="1"/>
</dbReference>
<dbReference type="Pfam" id="PF01425">
    <property type="entry name" value="Amidase"/>
    <property type="match status" value="1"/>
</dbReference>
<dbReference type="PANTHER" id="PTHR46072:SF5">
    <property type="entry name" value="GENERAL AMIDASE-C"/>
    <property type="match status" value="1"/>
</dbReference>
<dbReference type="EMBL" id="JACBAE010001388">
    <property type="protein sequence ID" value="KAF7158153.1"/>
    <property type="molecule type" value="Genomic_DNA"/>
</dbReference>
<feature type="active site" description="Charge relay system" evidence="3">
    <location>
        <position position="212"/>
    </location>
</feature>
<evidence type="ECO:0000259" key="5">
    <source>
        <dbReference type="Pfam" id="PF01425"/>
    </source>
</evidence>
<keyword evidence="2" id="KW-0378">Hydrolase</keyword>
<sequence>MTIIDWQQKAQLKQSEAASKIPPEWRLSSDIVNAVSNESNVLDIPKKCGILSARELDITENYDATDLLQKLASKELSALEVTTAFCKRAAIAQQLTFCLTETFFDQALTRARQLDDHLTSTGKTVGPLHGLPISLKESFNVAGVPSSLGFVSYLDHPAPTTNSALVDLLLAAGAVLYVKTNIPQTMMTADSHNNVFGRVLNPHRRNLTAGGSTGGEGALIALRGSVLGVGTDIAGSIRIPALCCGTTGFKPSVGRVPSAGQKPVGRAGMVGIAAVTGPLCHSLRDAELLLRTVFNSHPEDLDDSVVGFPWCDAPAKDVLTIGVMAEDPKYPLHPPMQRTLALAAKKLAAAGHRIIDLTGKLPSISDACELSFRYFNMDPDRTVLKKISDSGEPPIPSLGVTYNSDEPGPEPTLRELYDMNVTRGEVMAEVRNIFLENQLDVIIGPGFQSCAVPHDKYGKPPYTVFSNLLDYPSCVLPFCRAEEAADAEFVRDVQYIPAYKPEEVEGAPCHVQIMGRKLKDEALMQHAKVIESLLSK</sequence>
<evidence type="ECO:0000256" key="4">
    <source>
        <dbReference type="PIRSR" id="PIRSR001221-2"/>
    </source>
</evidence>
<name>A0A8H6PNY2_9EURO</name>
<gene>
    <name evidence="6" type="ORF">CNMCM5623_002819</name>
</gene>
<dbReference type="SUPFAM" id="SSF75304">
    <property type="entry name" value="Amidase signature (AS) enzymes"/>
    <property type="match status" value="1"/>
</dbReference>
<evidence type="ECO:0000256" key="3">
    <source>
        <dbReference type="PIRSR" id="PIRSR001221-1"/>
    </source>
</evidence>
<dbReference type="Proteomes" id="UP000654922">
    <property type="component" value="Unassembled WGS sequence"/>
</dbReference>